<feature type="transmembrane region" description="Helical" evidence="8">
    <location>
        <begin position="534"/>
        <end position="552"/>
    </location>
</feature>
<dbReference type="AlphaFoldDB" id="A0AA38XIP4"/>
<evidence type="ECO:0000256" key="2">
    <source>
        <dbReference type="ARBA" id="ARBA00007520"/>
    </source>
</evidence>
<comment type="subcellular location">
    <subcellularLocation>
        <location evidence="1">Membrane</location>
        <topology evidence="1">Multi-pass membrane protein</topology>
    </subcellularLocation>
</comment>
<name>A0AA38XIP4_9EURO</name>
<keyword evidence="3" id="KW-0813">Transport</keyword>
<feature type="transmembrane region" description="Helical" evidence="8">
    <location>
        <begin position="151"/>
        <end position="175"/>
    </location>
</feature>
<proteinExistence type="inferred from homology"/>
<dbReference type="SUPFAM" id="SSF103473">
    <property type="entry name" value="MFS general substrate transporter"/>
    <property type="match status" value="1"/>
</dbReference>
<feature type="transmembrane region" description="Helical" evidence="8">
    <location>
        <begin position="55"/>
        <end position="74"/>
    </location>
</feature>
<feature type="transmembrane region" description="Helical" evidence="8">
    <location>
        <begin position="255"/>
        <end position="280"/>
    </location>
</feature>
<feature type="transmembrane region" description="Helical" evidence="8">
    <location>
        <begin position="424"/>
        <end position="443"/>
    </location>
</feature>
<evidence type="ECO:0000313" key="10">
    <source>
        <dbReference type="EMBL" id="KAJ9614200.1"/>
    </source>
</evidence>
<dbReference type="InterPro" id="IPR011701">
    <property type="entry name" value="MFS"/>
</dbReference>
<dbReference type="PROSITE" id="PS50850">
    <property type="entry name" value="MFS"/>
    <property type="match status" value="1"/>
</dbReference>
<accession>A0AA38XIP4</accession>
<feature type="transmembrane region" description="Helical" evidence="8">
    <location>
        <begin position="126"/>
        <end position="145"/>
    </location>
</feature>
<sequence>MSTLDPGFHSETPSTAPSVVQNSHTTSTLNLHMDEKPSVTGTVEKRTTAIRPIHGWKWVVSCISIYTTALLYGLDTTIAADVQPDIVKSLGQIEKLTWVGAGFPLGSVAIILPLGYAYGLFELKTLYIASIILFEAGSALCGGAPTMDALIVGRVIAGAGGAGMYLGVLNYLGVFTTLRERNFYNSLVGLVWGLGCILGPLVGGGFAVSSATWRWSFYINLVLAAVMAPFLILYLPSHSPRPKENVTSKLRNMDWVGIVLIAAVYTTYTMALTFGGAQWAWDNYRFIVMIVFFGISLICFIMSQYFNILTTKEYQLFPGHFLRSRTLILIFIGTSACSCTLFIGAYYIPLFFQFARSDSAIMAAVRLLPFICLSITFIMLNGAFLPKFGYYMPWYLLAGVFMTAGGACMYTIDSDTSPSRIYGYSILLAIGCGAANQSGYSIAAAKVKPEEISAAIGFVNVAQIGSIVISLTIAGTVFQNLAYENLRSALVEYGFTESELRSAVAGTQSAVFQRGTEEVKQLAVKAIIKSMDSVFILTIAAGAVTVVAAAFMRREKLFMQTVAGG</sequence>
<feature type="transmembrane region" description="Helical" evidence="8">
    <location>
        <begin position="98"/>
        <end position="119"/>
    </location>
</feature>
<dbReference type="Gene3D" id="1.20.1250.20">
    <property type="entry name" value="MFS general substrate transporter like domains"/>
    <property type="match status" value="1"/>
</dbReference>
<dbReference type="InterPro" id="IPR020846">
    <property type="entry name" value="MFS_dom"/>
</dbReference>
<dbReference type="GO" id="GO:0005886">
    <property type="term" value="C:plasma membrane"/>
    <property type="evidence" value="ECO:0007669"/>
    <property type="project" value="TreeGrafter"/>
</dbReference>
<feature type="region of interest" description="Disordered" evidence="7">
    <location>
        <begin position="1"/>
        <end position="21"/>
    </location>
</feature>
<dbReference type="PANTHER" id="PTHR23501">
    <property type="entry name" value="MAJOR FACILITATOR SUPERFAMILY"/>
    <property type="match status" value="1"/>
</dbReference>
<evidence type="ECO:0000259" key="9">
    <source>
        <dbReference type="PROSITE" id="PS50850"/>
    </source>
</evidence>
<evidence type="ECO:0000256" key="1">
    <source>
        <dbReference type="ARBA" id="ARBA00004141"/>
    </source>
</evidence>
<evidence type="ECO:0000256" key="4">
    <source>
        <dbReference type="ARBA" id="ARBA00022692"/>
    </source>
</evidence>
<feature type="transmembrane region" description="Helical" evidence="8">
    <location>
        <begin position="187"/>
        <end position="209"/>
    </location>
</feature>
<keyword evidence="6 8" id="KW-0472">Membrane</keyword>
<keyword evidence="5 8" id="KW-1133">Transmembrane helix</keyword>
<feature type="transmembrane region" description="Helical" evidence="8">
    <location>
        <begin position="455"/>
        <end position="478"/>
    </location>
</feature>
<evidence type="ECO:0000256" key="3">
    <source>
        <dbReference type="ARBA" id="ARBA00022448"/>
    </source>
</evidence>
<evidence type="ECO:0000256" key="7">
    <source>
        <dbReference type="SAM" id="MobiDB-lite"/>
    </source>
</evidence>
<feature type="transmembrane region" description="Helical" evidence="8">
    <location>
        <begin position="286"/>
        <end position="306"/>
    </location>
</feature>
<protein>
    <recommendedName>
        <fullName evidence="9">Major facilitator superfamily (MFS) profile domain-containing protein</fullName>
    </recommendedName>
</protein>
<keyword evidence="4 8" id="KW-0812">Transmembrane</keyword>
<reference evidence="10" key="1">
    <citation type="submission" date="2022-10" db="EMBL/GenBank/DDBJ databases">
        <title>Culturing micro-colonial fungi from biological soil crusts in the Mojave desert and describing Neophaeococcomyces mojavensis, and introducing the new genera and species Taxawa tesnikishii.</title>
        <authorList>
            <person name="Kurbessoian T."/>
            <person name="Stajich J.E."/>
        </authorList>
    </citation>
    <scope>NUCLEOTIDE SEQUENCE</scope>
    <source>
        <strain evidence="10">TK_41</strain>
    </source>
</reference>
<evidence type="ECO:0000256" key="8">
    <source>
        <dbReference type="SAM" id="Phobius"/>
    </source>
</evidence>
<feature type="transmembrane region" description="Helical" evidence="8">
    <location>
        <begin position="360"/>
        <end position="380"/>
    </location>
</feature>
<feature type="transmembrane region" description="Helical" evidence="8">
    <location>
        <begin position="215"/>
        <end position="235"/>
    </location>
</feature>
<dbReference type="Proteomes" id="UP001172673">
    <property type="component" value="Unassembled WGS sequence"/>
</dbReference>
<evidence type="ECO:0000313" key="11">
    <source>
        <dbReference type="Proteomes" id="UP001172673"/>
    </source>
</evidence>
<dbReference type="EMBL" id="JAPDRK010000003">
    <property type="protein sequence ID" value="KAJ9614200.1"/>
    <property type="molecule type" value="Genomic_DNA"/>
</dbReference>
<organism evidence="10 11">
    <name type="scientific">Cladophialophora chaetospira</name>
    <dbReference type="NCBI Taxonomy" id="386627"/>
    <lineage>
        <taxon>Eukaryota</taxon>
        <taxon>Fungi</taxon>
        <taxon>Dikarya</taxon>
        <taxon>Ascomycota</taxon>
        <taxon>Pezizomycotina</taxon>
        <taxon>Eurotiomycetes</taxon>
        <taxon>Chaetothyriomycetidae</taxon>
        <taxon>Chaetothyriales</taxon>
        <taxon>Herpotrichiellaceae</taxon>
        <taxon>Cladophialophora</taxon>
    </lineage>
</organism>
<dbReference type="InterPro" id="IPR036259">
    <property type="entry name" value="MFS_trans_sf"/>
</dbReference>
<evidence type="ECO:0000256" key="6">
    <source>
        <dbReference type="ARBA" id="ARBA00023136"/>
    </source>
</evidence>
<comment type="caution">
    <text evidence="10">The sequence shown here is derived from an EMBL/GenBank/DDBJ whole genome shotgun (WGS) entry which is preliminary data.</text>
</comment>
<keyword evidence="11" id="KW-1185">Reference proteome</keyword>
<comment type="similarity">
    <text evidence="2">Belongs to the major facilitator superfamily. TCR/Tet family.</text>
</comment>
<feature type="compositionally biased region" description="Polar residues" evidence="7">
    <location>
        <begin position="11"/>
        <end position="21"/>
    </location>
</feature>
<dbReference type="GO" id="GO:0022857">
    <property type="term" value="F:transmembrane transporter activity"/>
    <property type="evidence" value="ECO:0007669"/>
    <property type="project" value="InterPro"/>
</dbReference>
<dbReference type="Pfam" id="PF07690">
    <property type="entry name" value="MFS_1"/>
    <property type="match status" value="1"/>
</dbReference>
<feature type="transmembrane region" description="Helical" evidence="8">
    <location>
        <begin position="392"/>
        <end position="412"/>
    </location>
</feature>
<feature type="domain" description="Major facilitator superfamily (MFS) profile" evidence="9">
    <location>
        <begin position="61"/>
        <end position="557"/>
    </location>
</feature>
<evidence type="ECO:0000256" key="5">
    <source>
        <dbReference type="ARBA" id="ARBA00022989"/>
    </source>
</evidence>
<feature type="transmembrane region" description="Helical" evidence="8">
    <location>
        <begin position="327"/>
        <end position="348"/>
    </location>
</feature>
<gene>
    <name evidence="10" type="ORF">H2200_002336</name>
</gene>
<dbReference type="PANTHER" id="PTHR23501:SF12">
    <property type="entry name" value="MAJOR FACILITATOR SUPERFAMILY (MFS) PROFILE DOMAIN-CONTAINING PROTEIN-RELATED"/>
    <property type="match status" value="1"/>
</dbReference>